<proteinExistence type="predicted"/>
<sequence>MADNFRSNKDEVFHRLKAGYERNVLAAILLWHGAIGRRMQRGPTRTGRVYKVPGTSVEYVASAEGESPAVRTGLLVQSYDTDLGPTVGRVGTPEKYGLHLERGTENIAPRPVIREAFNDARDAIEQELRREIE</sequence>
<name>A0ABT5TH03_9RHOB</name>
<comment type="caution">
    <text evidence="1">The sequence shown here is derived from an EMBL/GenBank/DDBJ whole genome shotgun (WGS) entry which is preliminary data.</text>
</comment>
<evidence type="ECO:0000313" key="1">
    <source>
        <dbReference type="EMBL" id="MDD7973442.1"/>
    </source>
</evidence>
<reference evidence="1" key="1">
    <citation type="submission" date="2023-02" db="EMBL/GenBank/DDBJ databases">
        <title>Description of Roseinatronobacter alkalisoli sp. nov., an alkaliphilic bacerium isolated from soda soil.</title>
        <authorList>
            <person name="Wei W."/>
        </authorList>
    </citation>
    <scope>NUCLEOTIDE SEQUENCE</scope>
    <source>
        <strain evidence="1">HJB301</strain>
    </source>
</reference>
<organism evidence="1 2">
    <name type="scientific">Roseinatronobacter alkalisoli</name>
    <dbReference type="NCBI Taxonomy" id="3028235"/>
    <lineage>
        <taxon>Bacteria</taxon>
        <taxon>Pseudomonadati</taxon>
        <taxon>Pseudomonadota</taxon>
        <taxon>Alphaproteobacteria</taxon>
        <taxon>Rhodobacterales</taxon>
        <taxon>Paracoccaceae</taxon>
        <taxon>Roseinatronobacter</taxon>
    </lineage>
</organism>
<protein>
    <recommendedName>
        <fullName evidence="3">HK97 gp10 family phage protein</fullName>
    </recommendedName>
</protein>
<dbReference type="RefSeq" id="WP_274354111.1">
    <property type="nucleotide sequence ID" value="NZ_JAQZSM010000034.1"/>
</dbReference>
<keyword evidence="2" id="KW-1185">Reference proteome</keyword>
<dbReference type="EMBL" id="JAQZSM010000034">
    <property type="protein sequence ID" value="MDD7973442.1"/>
    <property type="molecule type" value="Genomic_DNA"/>
</dbReference>
<accession>A0ABT5TH03</accession>
<dbReference type="Proteomes" id="UP001431784">
    <property type="component" value="Unassembled WGS sequence"/>
</dbReference>
<evidence type="ECO:0008006" key="3">
    <source>
        <dbReference type="Google" id="ProtNLM"/>
    </source>
</evidence>
<evidence type="ECO:0000313" key="2">
    <source>
        <dbReference type="Proteomes" id="UP001431784"/>
    </source>
</evidence>
<gene>
    <name evidence="1" type="ORF">PUT78_20465</name>
</gene>